<evidence type="ECO:0000256" key="2">
    <source>
        <dbReference type="ARBA" id="ARBA00022801"/>
    </source>
</evidence>
<feature type="domain" description="Alpha/beta hydrolase fold-3" evidence="3">
    <location>
        <begin position="134"/>
        <end position="335"/>
    </location>
</feature>
<name>A0ABS1LYB6_9NOCA</name>
<keyword evidence="5" id="KW-1185">Reference proteome</keyword>
<reference evidence="4 5" key="1">
    <citation type="submission" date="2021-01" db="EMBL/GenBank/DDBJ databases">
        <title>WGS of actinomycetes isolated from Thailand.</title>
        <authorList>
            <person name="Thawai C."/>
        </authorList>
    </citation>
    <scope>NUCLEOTIDE SEQUENCE [LARGE SCALE GENOMIC DNA]</scope>
    <source>
        <strain evidence="4 5">LPG 2</strain>
    </source>
</reference>
<dbReference type="Proteomes" id="UP000602198">
    <property type="component" value="Unassembled WGS sequence"/>
</dbReference>
<comment type="caution">
    <text evidence="4">The sequence shown here is derived from an EMBL/GenBank/DDBJ whole genome shotgun (WGS) entry which is preliminary data.</text>
</comment>
<dbReference type="SUPFAM" id="SSF53474">
    <property type="entry name" value="alpha/beta-Hydrolases"/>
    <property type="match status" value="1"/>
</dbReference>
<dbReference type="InterPro" id="IPR013094">
    <property type="entry name" value="AB_hydrolase_3"/>
</dbReference>
<evidence type="ECO:0000256" key="1">
    <source>
        <dbReference type="ARBA" id="ARBA00010515"/>
    </source>
</evidence>
<accession>A0ABS1LYB6</accession>
<proteinExistence type="inferred from homology"/>
<gene>
    <name evidence="4" type="ORF">JK358_03175</name>
</gene>
<dbReference type="EMBL" id="JAERRJ010000001">
    <property type="protein sequence ID" value="MBL1073392.1"/>
    <property type="molecule type" value="Genomic_DNA"/>
</dbReference>
<dbReference type="PANTHER" id="PTHR48081:SF30">
    <property type="entry name" value="ACETYL-HYDROLASE LIPR-RELATED"/>
    <property type="match status" value="1"/>
</dbReference>
<evidence type="ECO:0000313" key="4">
    <source>
        <dbReference type="EMBL" id="MBL1073392.1"/>
    </source>
</evidence>
<evidence type="ECO:0000259" key="3">
    <source>
        <dbReference type="Pfam" id="PF07859"/>
    </source>
</evidence>
<keyword evidence="2 4" id="KW-0378">Hydrolase</keyword>
<dbReference type="InterPro" id="IPR029058">
    <property type="entry name" value="AB_hydrolase_fold"/>
</dbReference>
<dbReference type="Gene3D" id="3.40.50.1820">
    <property type="entry name" value="alpha/beta hydrolase"/>
    <property type="match status" value="1"/>
</dbReference>
<sequence length="368" mass="39034">MSHGDPARRDGLRAVGGETRLRAQVIPAAPGGAAASAYRLAPQIADDHPVANPHGISAYARALAMACRTMIRPMGELVPVNAISMAIAGPVINNLAKLRPGPQGVEREQVQLNGFRMEIVRPAGARRALRDGAVMYMHGGGFFLCGLDTHRPVVAAIARRTGLPVVSVEYRQLPETDIAGGVDDCLTAYRWLLQHGVDASRIVFAGDSAGGYMTFATALRARDAGLPVPAGLVGLCPALDLDCAEKRAHPNYHRDALIPLSALESVVKLGAERDGRLDPGMSPVNAALVGLPPTLLIIAEDEVLRRDSEIMAQRLAASGVPATLEIWRGQVHAFMAIFPSMPESRAALAHVAQFVRGCIEVAEEARTA</sequence>
<dbReference type="GO" id="GO:0016787">
    <property type="term" value="F:hydrolase activity"/>
    <property type="evidence" value="ECO:0007669"/>
    <property type="project" value="UniProtKB-KW"/>
</dbReference>
<comment type="similarity">
    <text evidence="1">Belongs to the 'GDXG' lipolytic enzyme family.</text>
</comment>
<organism evidence="4 5">
    <name type="scientific">Nocardia acididurans</name>
    <dbReference type="NCBI Taxonomy" id="2802282"/>
    <lineage>
        <taxon>Bacteria</taxon>
        <taxon>Bacillati</taxon>
        <taxon>Actinomycetota</taxon>
        <taxon>Actinomycetes</taxon>
        <taxon>Mycobacteriales</taxon>
        <taxon>Nocardiaceae</taxon>
        <taxon>Nocardia</taxon>
    </lineage>
</organism>
<dbReference type="Pfam" id="PF07859">
    <property type="entry name" value="Abhydrolase_3"/>
    <property type="match status" value="1"/>
</dbReference>
<dbReference type="PANTHER" id="PTHR48081">
    <property type="entry name" value="AB HYDROLASE SUPERFAMILY PROTEIN C4A8.06C"/>
    <property type="match status" value="1"/>
</dbReference>
<evidence type="ECO:0000313" key="5">
    <source>
        <dbReference type="Proteomes" id="UP000602198"/>
    </source>
</evidence>
<protein>
    <submittedName>
        <fullName evidence="4">Alpha/beta hydrolase</fullName>
    </submittedName>
</protein>
<dbReference type="InterPro" id="IPR050300">
    <property type="entry name" value="GDXG_lipolytic_enzyme"/>
</dbReference>